<evidence type="ECO:0000256" key="2">
    <source>
        <dbReference type="SAM" id="MobiDB-lite"/>
    </source>
</evidence>
<sequence>MVKETEYYNALGVLPTASELEIKKAYRKLAIKLHPDKNLDDETAAEKFQAISEAYQVLSNEDLRKQYDKFGKEQAVPDSGFEDPGEFFSMIFGGDAFVDWIGEISLMKDLTRTMEITMKEAEEEELASGDEEKKISEHEAGPSNAGTSEKKASVSPATDQEAPPPTSASPNNPIVTSPPSDPLASPAEKSEKIPFTSPPVSRSSTPRPRGVPARQMLMDKSEEDARIDVEGMTQEEKDLKRKERAKKGLSKEQREELAAYEAERRKIRQERVDTLAKKLVDRICVWTETDKRAEVTHSFNEKTKYEVENLKMESFGIDILHAIGNTYLSKGASFVKSQKLFGISGFFSRLKDKGNIVKDTWGTISTAIDAQMTMEEMAKMEEKGGEDWTDEKKAEYERKVTGKILAAAWRGSKFEIQSVLREVCDKVLNDKNVLLNKRVERAHALMMIGTIFKNAERDPDEEFSEGNLAPEAVIPRIMRKLKHRISVLRLEFLLAKLNFMIEWSCFDSHEVSRWRLVFLFILCLGS</sequence>
<dbReference type="PROSITE" id="PS00636">
    <property type="entry name" value="DNAJ_1"/>
    <property type="match status" value="1"/>
</dbReference>
<dbReference type="Pfam" id="PF14308">
    <property type="entry name" value="DnaJ-X"/>
    <property type="match status" value="1"/>
</dbReference>
<evidence type="ECO:0000313" key="4">
    <source>
        <dbReference type="EMBL" id="RPA97398.1"/>
    </source>
</evidence>
<feature type="compositionally biased region" description="Low complexity" evidence="2">
    <location>
        <begin position="194"/>
        <end position="212"/>
    </location>
</feature>
<dbReference type="CDD" id="cd06257">
    <property type="entry name" value="DnaJ"/>
    <property type="match status" value="1"/>
</dbReference>
<dbReference type="Pfam" id="PF00226">
    <property type="entry name" value="DnaJ"/>
    <property type="match status" value="1"/>
</dbReference>
<dbReference type="Proteomes" id="UP000276215">
    <property type="component" value="Unassembled WGS sequence"/>
</dbReference>
<organism evidence="4 5">
    <name type="scientific">Choiromyces venosus 120613-1</name>
    <dbReference type="NCBI Taxonomy" id="1336337"/>
    <lineage>
        <taxon>Eukaryota</taxon>
        <taxon>Fungi</taxon>
        <taxon>Dikarya</taxon>
        <taxon>Ascomycota</taxon>
        <taxon>Pezizomycotina</taxon>
        <taxon>Pezizomycetes</taxon>
        <taxon>Pezizales</taxon>
        <taxon>Tuberaceae</taxon>
        <taxon>Choiromyces</taxon>
    </lineage>
</organism>
<feature type="compositionally biased region" description="Basic and acidic residues" evidence="2">
    <location>
        <begin position="217"/>
        <end position="241"/>
    </location>
</feature>
<feature type="compositionally biased region" description="Basic and acidic residues" evidence="2">
    <location>
        <begin position="130"/>
        <end position="140"/>
    </location>
</feature>
<dbReference type="PANTHER" id="PTHR45006">
    <property type="entry name" value="DNAJ-LIKE PROTEIN 1"/>
    <property type="match status" value="1"/>
</dbReference>
<dbReference type="InterPro" id="IPR001623">
    <property type="entry name" value="DnaJ_domain"/>
</dbReference>
<dbReference type="FunFam" id="1.10.287.110:FF:000028">
    <property type="entry name" value="DnaJ domain protein"/>
    <property type="match status" value="1"/>
</dbReference>
<feature type="domain" description="J" evidence="3">
    <location>
        <begin position="6"/>
        <end position="71"/>
    </location>
</feature>
<dbReference type="GO" id="GO:0005829">
    <property type="term" value="C:cytosol"/>
    <property type="evidence" value="ECO:0007669"/>
    <property type="project" value="UniProtKB-ARBA"/>
</dbReference>
<dbReference type="PANTHER" id="PTHR45006:SF1">
    <property type="entry name" value="DNAJ-LIKE PROTEIN 1"/>
    <property type="match status" value="1"/>
</dbReference>
<reference evidence="4 5" key="1">
    <citation type="journal article" date="2018" name="Nat. Ecol. Evol.">
        <title>Pezizomycetes genomes reveal the molecular basis of ectomycorrhizal truffle lifestyle.</title>
        <authorList>
            <person name="Murat C."/>
            <person name="Payen T."/>
            <person name="Noel B."/>
            <person name="Kuo A."/>
            <person name="Morin E."/>
            <person name="Chen J."/>
            <person name="Kohler A."/>
            <person name="Krizsan K."/>
            <person name="Balestrini R."/>
            <person name="Da Silva C."/>
            <person name="Montanini B."/>
            <person name="Hainaut M."/>
            <person name="Levati E."/>
            <person name="Barry K.W."/>
            <person name="Belfiori B."/>
            <person name="Cichocki N."/>
            <person name="Clum A."/>
            <person name="Dockter R.B."/>
            <person name="Fauchery L."/>
            <person name="Guy J."/>
            <person name="Iotti M."/>
            <person name="Le Tacon F."/>
            <person name="Lindquist E.A."/>
            <person name="Lipzen A."/>
            <person name="Malagnac F."/>
            <person name="Mello A."/>
            <person name="Molinier V."/>
            <person name="Miyauchi S."/>
            <person name="Poulain J."/>
            <person name="Riccioni C."/>
            <person name="Rubini A."/>
            <person name="Sitrit Y."/>
            <person name="Splivallo R."/>
            <person name="Traeger S."/>
            <person name="Wang M."/>
            <person name="Zifcakova L."/>
            <person name="Wipf D."/>
            <person name="Zambonelli A."/>
            <person name="Paolocci F."/>
            <person name="Nowrousian M."/>
            <person name="Ottonello S."/>
            <person name="Baldrian P."/>
            <person name="Spatafora J.W."/>
            <person name="Henrissat B."/>
            <person name="Nagy L.G."/>
            <person name="Aury J.M."/>
            <person name="Wincker P."/>
            <person name="Grigoriev I.V."/>
            <person name="Bonfante P."/>
            <person name="Martin F.M."/>
        </authorList>
    </citation>
    <scope>NUCLEOTIDE SEQUENCE [LARGE SCALE GENOMIC DNA]</scope>
    <source>
        <strain evidence="4 5">120613-1</strain>
    </source>
</reference>
<accession>A0A3N4JK73</accession>
<dbReference type="OrthoDB" id="552049at2759"/>
<name>A0A3N4JK73_9PEZI</name>
<evidence type="ECO:0000259" key="3">
    <source>
        <dbReference type="PROSITE" id="PS50076"/>
    </source>
</evidence>
<feature type="region of interest" description="Disordered" evidence="2">
    <location>
        <begin position="122"/>
        <end position="257"/>
    </location>
</feature>
<keyword evidence="5" id="KW-1185">Reference proteome</keyword>
<dbReference type="InterPro" id="IPR026894">
    <property type="entry name" value="DnaJ_X"/>
</dbReference>
<dbReference type="STRING" id="1336337.A0A3N4JK73"/>
<dbReference type="PRINTS" id="PR00625">
    <property type="entry name" value="JDOMAIN"/>
</dbReference>
<protein>
    <submittedName>
        <fullName evidence="4">DnaJ-domain-containing protein</fullName>
    </submittedName>
</protein>
<dbReference type="PROSITE" id="PS50076">
    <property type="entry name" value="DNAJ_2"/>
    <property type="match status" value="1"/>
</dbReference>
<dbReference type="InterPro" id="IPR052814">
    <property type="entry name" value="Peroxisomal_DnaJ"/>
</dbReference>
<dbReference type="SUPFAM" id="SSF46565">
    <property type="entry name" value="Chaperone J-domain"/>
    <property type="match status" value="1"/>
</dbReference>
<dbReference type="InterPro" id="IPR036869">
    <property type="entry name" value="J_dom_sf"/>
</dbReference>
<dbReference type="InterPro" id="IPR018253">
    <property type="entry name" value="DnaJ_domain_CS"/>
</dbReference>
<evidence type="ECO:0000313" key="5">
    <source>
        <dbReference type="Proteomes" id="UP000276215"/>
    </source>
</evidence>
<dbReference type="EMBL" id="ML120405">
    <property type="protein sequence ID" value="RPA97398.1"/>
    <property type="molecule type" value="Genomic_DNA"/>
</dbReference>
<dbReference type="AlphaFoldDB" id="A0A3N4JK73"/>
<dbReference type="SMART" id="SM00271">
    <property type="entry name" value="DnaJ"/>
    <property type="match status" value="1"/>
</dbReference>
<proteinExistence type="predicted"/>
<keyword evidence="1" id="KW-0143">Chaperone</keyword>
<dbReference type="GO" id="GO:0016558">
    <property type="term" value="P:protein import into peroxisome matrix"/>
    <property type="evidence" value="ECO:0007669"/>
    <property type="project" value="TreeGrafter"/>
</dbReference>
<dbReference type="Gene3D" id="1.10.287.110">
    <property type="entry name" value="DnaJ domain"/>
    <property type="match status" value="1"/>
</dbReference>
<gene>
    <name evidence="4" type="ORF">L873DRAFT_1771500</name>
</gene>
<evidence type="ECO:0000256" key="1">
    <source>
        <dbReference type="ARBA" id="ARBA00023186"/>
    </source>
</evidence>